<dbReference type="HAMAP" id="MF_01186">
    <property type="entry name" value="LPS_assembly_LptE"/>
    <property type="match status" value="1"/>
</dbReference>
<evidence type="ECO:0000256" key="3">
    <source>
        <dbReference type="ARBA" id="ARBA00023139"/>
    </source>
</evidence>
<reference evidence="8" key="1">
    <citation type="submission" date="2016-11" db="EMBL/GenBank/DDBJ databases">
        <authorList>
            <person name="Varghese N."/>
            <person name="Submissions S."/>
        </authorList>
    </citation>
    <scope>NUCLEOTIDE SEQUENCE [LARGE SCALE GENOMIC DNA]</scope>
    <source>
        <strain evidence="8">CGMCC 1.8995</strain>
    </source>
</reference>
<dbReference type="OrthoDB" id="5801564at2"/>
<protein>
    <recommendedName>
        <fullName evidence="6">LPS-assembly lipoprotein LptE</fullName>
    </recommendedName>
</protein>
<keyword evidence="1 6" id="KW-0732">Signal</keyword>
<dbReference type="PROSITE" id="PS51257">
    <property type="entry name" value="PROKAR_LIPOPROTEIN"/>
    <property type="match status" value="1"/>
</dbReference>
<comment type="similarity">
    <text evidence="6">Belongs to the LptE lipoprotein family.</text>
</comment>
<dbReference type="InterPro" id="IPR007485">
    <property type="entry name" value="LPS_assembly_LptE"/>
</dbReference>
<keyword evidence="4 6" id="KW-0998">Cell outer membrane</keyword>
<organism evidence="7 8">
    <name type="scientific">Marisediminitalea aggregata</name>
    <dbReference type="NCBI Taxonomy" id="634436"/>
    <lineage>
        <taxon>Bacteria</taxon>
        <taxon>Pseudomonadati</taxon>
        <taxon>Pseudomonadota</taxon>
        <taxon>Gammaproteobacteria</taxon>
        <taxon>Alteromonadales</taxon>
        <taxon>Alteromonadaceae</taxon>
        <taxon>Marisediminitalea</taxon>
    </lineage>
</organism>
<keyword evidence="5 6" id="KW-0449">Lipoprotein</keyword>
<evidence type="ECO:0000256" key="2">
    <source>
        <dbReference type="ARBA" id="ARBA00023136"/>
    </source>
</evidence>
<evidence type="ECO:0000256" key="6">
    <source>
        <dbReference type="HAMAP-Rule" id="MF_01186"/>
    </source>
</evidence>
<evidence type="ECO:0000313" key="8">
    <source>
        <dbReference type="Proteomes" id="UP000184520"/>
    </source>
</evidence>
<comment type="subcellular location">
    <subcellularLocation>
        <location evidence="6">Cell outer membrane</location>
        <topology evidence="6">Lipid-anchor</topology>
    </subcellularLocation>
</comment>
<dbReference type="GO" id="GO:0043165">
    <property type="term" value="P:Gram-negative-bacterium-type cell outer membrane assembly"/>
    <property type="evidence" value="ECO:0007669"/>
    <property type="project" value="UniProtKB-UniRule"/>
</dbReference>
<accession>A0A1M5J0D5</accession>
<dbReference type="GO" id="GO:0001530">
    <property type="term" value="F:lipopolysaccharide binding"/>
    <property type="evidence" value="ECO:0007669"/>
    <property type="project" value="TreeGrafter"/>
</dbReference>
<dbReference type="STRING" id="634436.SAMN05216361_1890"/>
<dbReference type="EMBL" id="FQWD01000003">
    <property type="protein sequence ID" value="SHG34078.1"/>
    <property type="molecule type" value="Genomic_DNA"/>
</dbReference>
<dbReference type="PANTHER" id="PTHR38098:SF1">
    <property type="entry name" value="LPS-ASSEMBLY LIPOPROTEIN LPTE"/>
    <property type="match status" value="1"/>
</dbReference>
<comment type="function">
    <text evidence="6">Together with LptD, is involved in the assembly of lipopolysaccharide (LPS) at the surface of the outer membrane. Required for the proper assembly of LptD. Binds LPS and may serve as the LPS recognition site at the outer membrane.</text>
</comment>
<evidence type="ECO:0000256" key="4">
    <source>
        <dbReference type="ARBA" id="ARBA00023237"/>
    </source>
</evidence>
<dbReference type="Gene3D" id="3.30.160.150">
    <property type="entry name" value="Lipoprotein like domain"/>
    <property type="match status" value="1"/>
</dbReference>
<dbReference type="RefSeq" id="WP_073321487.1">
    <property type="nucleotide sequence ID" value="NZ_FQWD01000003.1"/>
</dbReference>
<evidence type="ECO:0000256" key="5">
    <source>
        <dbReference type="ARBA" id="ARBA00023288"/>
    </source>
</evidence>
<keyword evidence="2 6" id="KW-0472">Membrane</keyword>
<dbReference type="Pfam" id="PF04390">
    <property type="entry name" value="LptE"/>
    <property type="match status" value="1"/>
</dbReference>
<evidence type="ECO:0000313" key="7">
    <source>
        <dbReference type="EMBL" id="SHG34078.1"/>
    </source>
</evidence>
<dbReference type="AlphaFoldDB" id="A0A1M5J0D5"/>
<dbReference type="GO" id="GO:0009279">
    <property type="term" value="C:cell outer membrane"/>
    <property type="evidence" value="ECO:0007669"/>
    <property type="project" value="UniProtKB-SubCell"/>
</dbReference>
<dbReference type="PANTHER" id="PTHR38098">
    <property type="entry name" value="LPS-ASSEMBLY LIPOPROTEIN LPTE"/>
    <property type="match status" value="1"/>
</dbReference>
<evidence type="ECO:0000256" key="1">
    <source>
        <dbReference type="ARBA" id="ARBA00022729"/>
    </source>
</evidence>
<dbReference type="GO" id="GO:0015920">
    <property type="term" value="P:lipopolysaccharide transport"/>
    <property type="evidence" value="ECO:0007669"/>
    <property type="project" value="TreeGrafter"/>
</dbReference>
<proteinExistence type="inferred from homology"/>
<sequence length="167" mass="18519">MRASYIGLFLLLAVTLVTAGCGFHLRSAQTLPVGSSYVHIIAGKQTAPLEKSVLARMKVYQINSGSQALDGEAASTISVKLQPEKLDRRLLSVFATGQVAEYELIYGVRFTATYPDGNQITQQFEVLREYQDDPKQVLAKSRELNLVLSEMRTEAADRIIRIISNQQ</sequence>
<name>A0A1M5J0D5_9ALTE</name>
<keyword evidence="8" id="KW-1185">Reference proteome</keyword>
<comment type="subunit">
    <text evidence="6">Component of the lipopolysaccharide transport and assembly complex. Interacts with LptD.</text>
</comment>
<dbReference type="GO" id="GO:1990351">
    <property type="term" value="C:transporter complex"/>
    <property type="evidence" value="ECO:0007669"/>
    <property type="project" value="TreeGrafter"/>
</dbReference>
<dbReference type="Proteomes" id="UP000184520">
    <property type="component" value="Unassembled WGS sequence"/>
</dbReference>
<keyword evidence="3 6" id="KW-0564">Palmitate</keyword>
<gene>
    <name evidence="6" type="primary">lptE</name>
    <name evidence="7" type="ORF">SAMN05216361_1890</name>
</gene>